<dbReference type="InterPro" id="IPR001360">
    <property type="entry name" value="Glyco_hydro_1"/>
</dbReference>
<dbReference type="PANTHER" id="PTHR10353">
    <property type="entry name" value="GLYCOSYL HYDROLASE"/>
    <property type="match status" value="1"/>
</dbReference>
<accession>A0A2A7MLP9</accession>
<dbReference type="GO" id="GO:0005829">
    <property type="term" value="C:cytosol"/>
    <property type="evidence" value="ECO:0007669"/>
    <property type="project" value="TreeGrafter"/>
</dbReference>
<keyword evidence="8" id="KW-1185">Reference proteome</keyword>
<dbReference type="RefSeq" id="WP_058296652.1">
    <property type="nucleotide sequence ID" value="NZ_CAMRXG010000033.1"/>
</dbReference>
<keyword evidence="3 6" id="KW-0326">Glycosidase</keyword>
<comment type="caution">
    <text evidence="7">The sequence shown here is derived from an EMBL/GenBank/DDBJ whole genome shotgun (WGS) entry which is preliminary data.</text>
</comment>
<dbReference type="STRING" id="137838.GCA_001458595_04029"/>
<dbReference type="PANTHER" id="PTHR10353:SF136">
    <property type="entry name" value="ARYL-PHOSPHO-BETA-D-GLUCOSIDASE BGLC"/>
    <property type="match status" value="1"/>
</dbReference>
<dbReference type="Proteomes" id="UP000220840">
    <property type="component" value="Unassembled WGS sequence"/>
</dbReference>
<evidence type="ECO:0000256" key="4">
    <source>
        <dbReference type="PROSITE-ProRule" id="PRU10055"/>
    </source>
</evidence>
<comment type="similarity">
    <text evidence="1 5">Belongs to the glycosyl hydrolase 1 family.</text>
</comment>
<dbReference type="SUPFAM" id="SSF51445">
    <property type="entry name" value="(Trans)glycosidases"/>
    <property type="match status" value="1"/>
</dbReference>
<dbReference type="InterPro" id="IPR018120">
    <property type="entry name" value="Glyco_hydro_1_AS"/>
</dbReference>
<evidence type="ECO:0000256" key="5">
    <source>
        <dbReference type="RuleBase" id="RU003690"/>
    </source>
</evidence>
<sequence>MFHKKLKEFPKNFLWGASTSAYQVEGASLEYGKGPSVQDIKEIPEGTPDFKVSSDHYHHYKEDIALFAEMGFKAYRFSISWSRLIPNGVGEINSQGIEFYSNLIDECLKYDIQPIVTMYHFDLPAALQTKGGWSNRETIDAFVNFAKVMFENYGDRVKYWLTINEQNMMTLVGDVIGTLDGIETDNVQKELYKQNHHMLIAQAKAMKLCHEMCPNGKIGPAPNISTVYPASSKPEDILAASNCSAIRNWLYLDMAVHGRYNAIAWSYMVEKGIEPTIEEGDMEALRSGKPDFIAFNYYNTATVEEFPGEIANERSGGDQQSGHGESGVFKGVSNPNLQKTEFGWEIDPVGFRNTLREVYERYALPIIITENGLGAYDKLEENDTINDDYRIEYLRKHIEQAQLAISDGVDLIGYCPWSAIDLISTHEGFKKRYGFIYVNRDEFDLKDLRRIRKKSFFWYKNVISTNGKEL</sequence>
<dbReference type="GO" id="GO:0008422">
    <property type="term" value="F:beta-glucosidase activity"/>
    <property type="evidence" value="ECO:0007669"/>
    <property type="project" value="TreeGrafter"/>
</dbReference>
<dbReference type="InterPro" id="IPR017853">
    <property type="entry name" value="GH"/>
</dbReference>
<dbReference type="InterPro" id="IPR033132">
    <property type="entry name" value="GH_1_N_CS"/>
</dbReference>
<reference evidence="7 8" key="1">
    <citation type="submission" date="2017-10" db="EMBL/GenBank/DDBJ databases">
        <title>Effective Description of Clostridium neonatale sp. nov. linked to necrotizing enterocolitis in neonates and a clarification of species assignable to the genus Clostridium (Prazmowski 1880) emend. Lawson and Rainey 2016.</title>
        <authorList>
            <person name="Bernard K."/>
            <person name="Burdz T."/>
            <person name="Wiebe D."/>
            <person name="Balcewich B."/>
            <person name="Alfa M."/>
            <person name="Bernier A.-M."/>
        </authorList>
    </citation>
    <scope>NUCLEOTIDE SEQUENCE [LARGE SCALE GENOMIC DNA]</scope>
    <source>
        <strain evidence="7 8">LCDC99A005</strain>
    </source>
</reference>
<dbReference type="Pfam" id="PF00232">
    <property type="entry name" value="Glyco_hydro_1"/>
    <property type="match status" value="1"/>
</dbReference>
<evidence type="ECO:0000256" key="2">
    <source>
        <dbReference type="ARBA" id="ARBA00022801"/>
    </source>
</evidence>
<evidence type="ECO:0000256" key="1">
    <source>
        <dbReference type="ARBA" id="ARBA00010838"/>
    </source>
</evidence>
<dbReference type="EMBL" id="PDCJ01000001">
    <property type="protein sequence ID" value="PEG32509.1"/>
    <property type="molecule type" value="Genomic_DNA"/>
</dbReference>
<evidence type="ECO:0000313" key="7">
    <source>
        <dbReference type="EMBL" id="PEG32509.1"/>
    </source>
</evidence>
<keyword evidence="2 6" id="KW-0378">Hydrolase</keyword>
<dbReference type="PRINTS" id="PR00131">
    <property type="entry name" value="GLHYDRLASE1"/>
</dbReference>
<protein>
    <submittedName>
        <fullName evidence="7">Glycoside hydrolase family 1 protein</fullName>
    </submittedName>
</protein>
<evidence type="ECO:0000256" key="3">
    <source>
        <dbReference type="ARBA" id="ARBA00023295"/>
    </source>
</evidence>
<dbReference type="OrthoDB" id="2339329at2"/>
<dbReference type="AlphaFoldDB" id="A0A2A7MLP9"/>
<feature type="active site" description="Nucleophile" evidence="4">
    <location>
        <position position="370"/>
    </location>
</feature>
<organism evidence="7 8">
    <name type="scientific">Clostridium neonatale</name>
    <dbReference type="NCBI Taxonomy" id="137838"/>
    <lineage>
        <taxon>Bacteria</taxon>
        <taxon>Bacillati</taxon>
        <taxon>Bacillota</taxon>
        <taxon>Clostridia</taxon>
        <taxon>Eubacteriales</taxon>
        <taxon>Clostridiaceae</taxon>
        <taxon>Clostridium</taxon>
    </lineage>
</organism>
<gene>
    <name evidence="7" type="ORF">CQ394_12695</name>
</gene>
<name>A0A2A7MLP9_9CLOT</name>
<dbReference type="GO" id="GO:0016052">
    <property type="term" value="P:carbohydrate catabolic process"/>
    <property type="evidence" value="ECO:0007669"/>
    <property type="project" value="TreeGrafter"/>
</dbReference>
<dbReference type="PROSITE" id="PS00653">
    <property type="entry name" value="GLYCOSYL_HYDROL_F1_2"/>
    <property type="match status" value="1"/>
</dbReference>
<dbReference type="Gene3D" id="3.20.20.80">
    <property type="entry name" value="Glycosidases"/>
    <property type="match status" value="1"/>
</dbReference>
<proteinExistence type="inferred from homology"/>
<dbReference type="PROSITE" id="PS00572">
    <property type="entry name" value="GLYCOSYL_HYDROL_F1_1"/>
    <property type="match status" value="1"/>
</dbReference>
<dbReference type="FunFam" id="3.20.20.80:FF:000004">
    <property type="entry name" value="Beta-glucosidase 6-phospho-beta-glucosidase"/>
    <property type="match status" value="1"/>
</dbReference>
<evidence type="ECO:0000313" key="8">
    <source>
        <dbReference type="Proteomes" id="UP000220840"/>
    </source>
</evidence>
<evidence type="ECO:0000256" key="6">
    <source>
        <dbReference type="RuleBase" id="RU004468"/>
    </source>
</evidence>